<dbReference type="GO" id="GO:0005737">
    <property type="term" value="C:cytoplasm"/>
    <property type="evidence" value="ECO:0007669"/>
    <property type="project" value="UniProtKB-SubCell"/>
</dbReference>
<dbReference type="EC" id="3.1.-.-" evidence="7"/>
<dbReference type="GO" id="GO:0006364">
    <property type="term" value="P:rRNA processing"/>
    <property type="evidence" value="ECO:0007669"/>
    <property type="project" value="UniProtKB-UniRule"/>
</dbReference>
<dbReference type="InterPro" id="IPR002036">
    <property type="entry name" value="YbeY"/>
</dbReference>
<dbReference type="Proteomes" id="UP000035656">
    <property type="component" value="Chromosome"/>
</dbReference>
<dbReference type="KEGG" id="pwo:UX70_C0001G1038"/>
<keyword evidence="5 7" id="KW-0378">Hydrolase</keyword>
<name>A0A0G4AT35_9BACT</name>
<evidence type="ECO:0000256" key="5">
    <source>
        <dbReference type="ARBA" id="ARBA00022801"/>
    </source>
</evidence>
<dbReference type="GO" id="GO:0008270">
    <property type="term" value="F:zinc ion binding"/>
    <property type="evidence" value="ECO:0007669"/>
    <property type="project" value="UniProtKB-UniRule"/>
</dbReference>
<evidence type="ECO:0000256" key="7">
    <source>
        <dbReference type="HAMAP-Rule" id="MF_00009"/>
    </source>
</evidence>
<evidence type="ECO:0000256" key="4">
    <source>
        <dbReference type="ARBA" id="ARBA00022759"/>
    </source>
</evidence>
<dbReference type="EMBL" id="CP011209">
    <property type="protein sequence ID" value="AKM78729.1"/>
    <property type="molecule type" value="Genomic_DNA"/>
</dbReference>
<keyword evidence="7" id="KW-0698">rRNA processing</keyword>
<dbReference type="SUPFAM" id="SSF55486">
    <property type="entry name" value="Metalloproteases ('zincins'), catalytic domain"/>
    <property type="match status" value="1"/>
</dbReference>
<evidence type="ECO:0000256" key="3">
    <source>
        <dbReference type="ARBA" id="ARBA00022723"/>
    </source>
</evidence>
<dbReference type="InterPro" id="IPR023091">
    <property type="entry name" value="MetalPrtase_cat_dom_sf_prd"/>
</dbReference>
<keyword evidence="2 7" id="KW-0540">Nuclease</keyword>
<keyword evidence="7" id="KW-0690">Ribosome biogenesis</keyword>
<sequence length="150" mass="17547">MTNEITVHVIDKKFETLKNPVRKQVLEILAVLKKEGYAIDVLLLGNRKMRSLNKRYREKDASTNVLSFEEPKQFVYPAGTAKRKGEIYLNPDMSSDWWIKRSKKKAEEFLDIRFLLVHGVLHLFGYDHIEDGDATKMERKEIAIIKLLNK</sequence>
<feature type="binding site" evidence="7">
    <location>
        <position position="128"/>
    </location>
    <ligand>
        <name>Zn(2+)</name>
        <dbReference type="ChEBI" id="CHEBI:29105"/>
        <note>catalytic</note>
    </ligand>
</feature>
<dbReference type="PANTHER" id="PTHR46986">
    <property type="entry name" value="ENDORIBONUCLEASE YBEY, CHLOROPLASTIC"/>
    <property type="match status" value="1"/>
</dbReference>
<evidence type="ECO:0000313" key="8">
    <source>
        <dbReference type="EMBL" id="AKM78729.1"/>
    </source>
</evidence>
<dbReference type="Gene3D" id="3.40.390.30">
    <property type="entry name" value="Metalloproteases ('zincins'), catalytic domain"/>
    <property type="match status" value="1"/>
</dbReference>
<dbReference type="HAMAP" id="MF_00009">
    <property type="entry name" value="Endoribonucl_YbeY"/>
    <property type="match status" value="1"/>
</dbReference>
<comment type="function">
    <text evidence="7">Single strand-specific metallo-endoribonuclease involved in late-stage 70S ribosome quality control and in maturation of the 3' terminus of the 16S rRNA.</text>
</comment>
<keyword evidence="3 7" id="KW-0479">Metal-binding</keyword>
<dbReference type="GO" id="GO:0004521">
    <property type="term" value="F:RNA endonuclease activity"/>
    <property type="evidence" value="ECO:0007669"/>
    <property type="project" value="UniProtKB-UniRule"/>
</dbReference>
<evidence type="ECO:0000256" key="6">
    <source>
        <dbReference type="ARBA" id="ARBA00022833"/>
    </source>
</evidence>
<dbReference type="STRING" id="1619007.UX70_C0001G1038"/>
<comment type="subcellular location">
    <subcellularLocation>
        <location evidence="7">Cytoplasm</location>
    </subcellularLocation>
</comment>
<dbReference type="PATRIC" id="fig|1619007.4.peg.1013"/>
<dbReference type="AlphaFoldDB" id="A0A0G4AT35"/>
<evidence type="ECO:0000313" key="9">
    <source>
        <dbReference type="Proteomes" id="UP000035656"/>
    </source>
</evidence>
<dbReference type="Pfam" id="PF02130">
    <property type="entry name" value="YbeY"/>
    <property type="match status" value="1"/>
</dbReference>
<dbReference type="NCBIfam" id="TIGR00043">
    <property type="entry name" value="rRNA maturation RNase YbeY"/>
    <property type="match status" value="1"/>
</dbReference>
<reference evidence="8 9" key="1">
    <citation type="journal article" date="2015" name="Nature">
        <title>rRNA introns, odd ribosomes, and small enigmatic genomes across a large radiation of phyla.</title>
        <authorList>
            <person name="Brown C.T."/>
            <person name="Hug L.A."/>
            <person name="Thomas B.C."/>
            <person name="Sharon I."/>
            <person name="Castelle C.J."/>
            <person name="Singh A."/>
            <person name="Wilkins M.J."/>
            <person name="Williams K.H."/>
            <person name="Banfield J.F."/>
        </authorList>
    </citation>
    <scope>NUCLEOTIDE SEQUENCE [LARGE SCALE GENOMIC DNA]</scope>
</reference>
<comment type="similarity">
    <text evidence="1 7">Belongs to the endoribonuclease YbeY family.</text>
</comment>
<dbReference type="InterPro" id="IPR020549">
    <property type="entry name" value="YbeY_CS"/>
</dbReference>
<dbReference type="PANTHER" id="PTHR46986:SF1">
    <property type="entry name" value="ENDORIBONUCLEASE YBEY, CHLOROPLASTIC"/>
    <property type="match status" value="1"/>
</dbReference>
<keyword evidence="6 7" id="KW-0862">Zinc</keyword>
<feature type="binding site" evidence="7">
    <location>
        <position position="122"/>
    </location>
    <ligand>
        <name>Zn(2+)</name>
        <dbReference type="ChEBI" id="CHEBI:29105"/>
        <note>catalytic</note>
    </ligand>
</feature>
<keyword evidence="4 7" id="KW-0255">Endonuclease</keyword>
<organism evidence="8 9">
    <name type="scientific">Candidatus Wolfebacteria bacterium GW2011_GWB1_47_1</name>
    <dbReference type="NCBI Taxonomy" id="1619007"/>
    <lineage>
        <taxon>Bacteria</taxon>
        <taxon>Candidatus Wolfeibacteriota</taxon>
    </lineage>
</organism>
<comment type="cofactor">
    <cofactor evidence="7">
        <name>Zn(2+)</name>
        <dbReference type="ChEBI" id="CHEBI:29105"/>
    </cofactor>
    <text evidence="7">Binds 1 zinc ion.</text>
</comment>
<keyword evidence="7" id="KW-0963">Cytoplasm</keyword>
<evidence type="ECO:0000256" key="1">
    <source>
        <dbReference type="ARBA" id="ARBA00010875"/>
    </source>
</evidence>
<accession>A0A0G4AT35</accession>
<gene>
    <name evidence="7" type="primary">ybeY</name>
    <name evidence="8" type="ORF">UX70_C0001G1038</name>
</gene>
<feature type="binding site" evidence="7">
    <location>
        <position position="118"/>
    </location>
    <ligand>
        <name>Zn(2+)</name>
        <dbReference type="ChEBI" id="CHEBI:29105"/>
        <note>catalytic</note>
    </ligand>
</feature>
<protein>
    <recommendedName>
        <fullName evidence="7">Endoribonuclease YbeY</fullName>
        <ecNumber evidence="7">3.1.-.-</ecNumber>
    </recommendedName>
</protein>
<dbReference type="GO" id="GO:0004222">
    <property type="term" value="F:metalloendopeptidase activity"/>
    <property type="evidence" value="ECO:0007669"/>
    <property type="project" value="InterPro"/>
</dbReference>
<dbReference type="PROSITE" id="PS01306">
    <property type="entry name" value="UPF0054"/>
    <property type="match status" value="1"/>
</dbReference>
<evidence type="ECO:0000256" key="2">
    <source>
        <dbReference type="ARBA" id="ARBA00022722"/>
    </source>
</evidence>
<proteinExistence type="inferred from homology"/>